<keyword evidence="10" id="KW-1185">Reference proteome</keyword>
<feature type="region of interest" description="Disordered" evidence="6">
    <location>
        <begin position="130"/>
        <end position="167"/>
    </location>
</feature>
<evidence type="ECO:0000313" key="10">
    <source>
        <dbReference type="Proteomes" id="UP000198504"/>
    </source>
</evidence>
<keyword evidence="4 7" id="KW-1133">Transmembrane helix</keyword>
<dbReference type="RefSeq" id="WP_170854229.1">
    <property type="nucleotide sequence ID" value="NZ_FOFA01000010.1"/>
</dbReference>
<dbReference type="Proteomes" id="UP000198504">
    <property type="component" value="Unassembled WGS sequence"/>
</dbReference>
<dbReference type="Pfam" id="PF04024">
    <property type="entry name" value="PspC"/>
    <property type="match status" value="1"/>
</dbReference>
<dbReference type="InterPro" id="IPR007168">
    <property type="entry name" value="Phageshock_PspC_N"/>
</dbReference>
<proteinExistence type="predicted"/>
<feature type="transmembrane region" description="Helical" evidence="7">
    <location>
        <begin position="266"/>
        <end position="284"/>
    </location>
</feature>
<keyword evidence="5 7" id="KW-0472">Membrane</keyword>
<dbReference type="PANTHER" id="PTHR33885">
    <property type="entry name" value="PHAGE SHOCK PROTEIN C"/>
    <property type="match status" value="1"/>
</dbReference>
<evidence type="ECO:0000256" key="4">
    <source>
        <dbReference type="ARBA" id="ARBA00022989"/>
    </source>
</evidence>
<feature type="transmembrane region" description="Helical" evidence="7">
    <location>
        <begin position="323"/>
        <end position="343"/>
    </location>
</feature>
<evidence type="ECO:0000256" key="3">
    <source>
        <dbReference type="ARBA" id="ARBA00022692"/>
    </source>
</evidence>
<evidence type="ECO:0000256" key="6">
    <source>
        <dbReference type="SAM" id="MobiDB-lite"/>
    </source>
</evidence>
<reference evidence="10" key="1">
    <citation type="submission" date="2016-10" db="EMBL/GenBank/DDBJ databases">
        <authorList>
            <person name="Varghese N."/>
            <person name="Submissions S."/>
        </authorList>
    </citation>
    <scope>NUCLEOTIDE SEQUENCE [LARGE SCALE GENOMIC DNA]</scope>
    <source>
        <strain evidence="10">CGMCC 4.6856</strain>
    </source>
</reference>
<feature type="transmembrane region" description="Helical" evidence="7">
    <location>
        <begin position="32"/>
        <end position="59"/>
    </location>
</feature>
<protein>
    <submittedName>
        <fullName evidence="9">Phage shock protein PspC (Stress-responsive transcriptional regulator)</fullName>
    </submittedName>
</protein>
<dbReference type="GO" id="GO:0005886">
    <property type="term" value="C:plasma membrane"/>
    <property type="evidence" value="ECO:0007669"/>
    <property type="project" value="UniProtKB-SubCell"/>
</dbReference>
<evidence type="ECO:0000256" key="5">
    <source>
        <dbReference type="ARBA" id="ARBA00023136"/>
    </source>
</evidence>
<evidence type="ECO:0000256" key="2">
    <source>
        <dbReference type="ARBA" id="ARBA00022475"/>
    </source>
</evidence>
<comment type="subcellular location">
    <subcellularLocation>
        <location evidence="1">Cell membrane</location>
        <topology evidence="1">Single-pass membrane protein</topology>
    </subcellularLocation>
</comment>
<evidence type="ECO:0000256" key="7">
    <source>
        <dbReference type="SAM" id="Phobius"/>
    </source>
</evidence>
<name>A0A1H9MBA7_9ACTN</name>
<organism evidence="9 10">
    <name type="scientific">Microlunatus flavus</name>
    <dbReference type="NCBI Taxonomy" id="1036181"/>
    <lineage>
        <taxon>Bacteria</taxon>
        <taxon>Bacillati</taxon>
        <taxon>Actinomycetota</taxon>
        <taxon>Actinomycetes</taxon>
        <taxon>Propionibacteriales</taxon>
        <taxon>Propionibacteriaceae</taxon>
        <taxon>Microlunatus</taxon>
    </lineage>
</organism>
<sequence length="466" mass="47534">MSSPWVFQRAADDAKLGGVCAGLAGRWGVDPVLVRVAAVLLALTGGIGVILYLAGWLLLPVAGTDRAAVDDLLGGAAARWPRELWITLVVLACIVSFAVFGAVSPFGVAPALVLAAVWWFGFRRPRTRRARQQAWTDPGAGPAGQTPPPPYAIAPPPTFSGPPTPFTQAATAWQQRVAQVRLGVWTPAPGEAGAATWDPIPGTRPAAAPAPQPYAPAAPPYPTVAPDPEAAARAAFLAEPDPVGLYTEPAPVPLVRPGASLAARRLRLVTVVALGLTWLGLGIADAAGAAVSAAVYAAAGLLVVALGLVAATRFGRARGLLPAGLALALASVVASGLLGPSLARPAQEASRMMAHPVSYSTAAAFPAGGDRVDVGSLEVDLRDLTLATDATYRARVDTGRITVRTPPGTGVTLRFHTDTGSVTAYGQRLADGGETSAERVLVPAAAGQHTLTLDLAVDTGAIEVAS</sequence>
<feature type="transmembrane region" description="Helical" evidence="7">
    <location>
        <begin position="80"/>
        <end position="100"/>
    </location>
</feature>
<dbReference type="InterPro" id="IPR052027">
    <property type="entry name" value="PspC"/>
</dbReference>
<evidence type="ECO:0000259" key="8">
    <source>
        <dbReference type="Pfam" id="PF04024"/>
    </source>
</evidence>
<feature type="compositionally biased region" description="Low complexity" evidence="6">
    <location>
        <begin position="132"/>
        <end position="144"/>
    </location>
</feature>
<feature type="transmembrane region" description="Helical" evidence="7">
    <location>
        <begin position="290"/>
        <end position="311"/>
    </location>
</feature>
<evidence type="ECO:0000313" key="9">
    <source>
        <dbReference type="EMBL" id="SER20891.1"/>
    </source>
</evidence>
<feature type="compositionally biased region" description="Pro residues" evidence="6">
    <location>
        <begin position="145"/>
        <end position="165"/>
    </location>
</feature>
<gene>
    <name evidence="9" type="ORF">SAMN05421756_11038</name>
</gene>
<dbReference type="PANTHER" id="PTHR33885:SF3">
    <property type="entry name" value="PHAGE SHOCK PROTEIN C"/>
    <property type="match status" value="1"/>
</dbReference>
<feature type="domain" description="Phage shock protein PspC N-terminal" evidence="8">
    <location>
        <begin position="8"/>
        <end position="61"/>
    </location>
</feature>
<dbReference type="EMBL" id="FOFA01000010">
    <property type="protein sequence ID" value="SER20891.1"/>
    <property type="molecule type" value="Genomic_DNA"/>
</dbReference>
<evidence type="ECO:0000256" key="1">
    <source>
        <dbReference type="ARBA" id="ARBA00004162"/>
    </source>
</evidence>
<accession>A0A1H9MBA7</accession>
<dbReference type="AlphaFoldDB" id="A0A1H9MBA7"/>
<dbReference type="STRING" id="1036181.SAMN05421756_11038"/>
<keyword evidence="2" id="KW-1003">Cell membrane</keyword>
<keyword evidence="3 7" id="KW-0812">Transmembrane</keyword>